<dbReference type="AlphaFoldDB" id="A0A8H7JB87"/>
<dbReference type="InterPro" id="IPR010730">
    <property type="entry name" value="HET"/>
</dbReference>
<reference evidence="2" key="2">
    <citation type="submission" date="2020-09" db="EMBL/GenBank/DDBJ databases">
        <title>Reference genome assembly for Australian Ascochyta lentis isolate Al4.</title>
        <authorList>
            <person name="Lee R.C."/>
            <person name="Farfan-Caceres L.M."/>
            <person name="Debler J.W."/>
            <person name="Williams A.H."/>
            <person name="Henares B.M."/>
        </authorList>
    </citation>
    <scope>NUCLEOTIDE SEQUENCE</scope>
    <source>
        <strain evidence="2">Al4</strain>
    </source>
</reference>
<dbReference type="Pfam" id="PF06985">
    <property type="entry name" value="HET"/>
    <property type="match status" value="1"/>
</dbReference>
<proteinExistence type="predicted"/>
<evidence type="ECO:0000313" key="3">
    <source>
        <dbReference type="Proteomes" id="UP000651452"/>
    </source>
</evidence>
<dbReference type="Proteomes" id="UP000651452">
    <property type="component" value="Unassembled WGS sequence"/>
</dbReference>
<dbReference type="PANTHER" id="PTHR24148">
    <property type="entry name" value="ANKYRIN REPEAT DOMAIN-CONTAINING PROTEIN 39 HOMOLOG-RELATED"/>
    <property type="match status" value="1"/>
</dbReference>
<keyword evidence="3" id="KW-1185">Reference proteome</keyword>
<evidence type="ECO:0000313" key="2">
    <source>
        <dbReference type="EMBL" id="KAF9698988.1"/>
    </source>
</evidence>
<dbReference type="OrthoDB" id="2157530at2759"/>
<sequence>MAGCRYPDIQRFGEIRCCLSCGEALVETTQEPEEGSLNYPESSQYHYRSLRYGLGQEIRLIILFAGGFLDDLNCKIVHVNLADNPVYEAISYTWADSEGDLALSQKISCSGKIIPITKNCEAALRRLRRRGRSRRLWVDAICIDQSDALDKSHQVNLMSKIYMNASQVVAYLGVEDLSTTHGFERVIGILQNELVTDPELAITEAYLRAFVELPYFDRVWILQEIGLAQLVTLIIGTSEVRWSGTSISRIVGLCSAFGLNPPSALRWTPASRPEEEDVLAVLCKSRNCSATDPRDKVYALLGLTNLKFSSQFPVDYSLTTSEIFTKLAVHCITEMGRFDVLQHCHNTEVSHLEMVPTWVPQWDFKVVYEPLPPQFSTLEKQSYVDAWHVAATSPITGTMLSDLAKRFSKALNNEMS</sequence>
<accession>A0A8H7JB87</accession>
<comment type="caution">
    <text evidence="2">The sequence shown here is derived from an EMBL/GenBank/DDBJ whole genome shotgun (WGS) entry which is preliminary data.</text>
</comment>
<feature type="domain" description="Heterokaryon incompatibility" evidence="1">
    <location>
        <begin position="87"/>
        <end position="224"/>
    </location>
</feature>
<protein>
    <recommendedName>
        <fullName evidence="1">Heterokaryon incompatibility domain-containing protein</fullName>
    </recommendedName>
</protein>
<evidence type="ECO:0000259" key="1">
    <source>
        <dbReference type="Pfam" id="PF06985"/>
    </source>
</evidence>
<gene>
    <name evidence="2" type="ORF">EKO04_003225</name>
</gene>
<dbReference type="PANTHER" id="PTHR24148:SF73">
    <property type="entry name" value="HET DOMAIN PROTEIN (AFU_ORTHOLOGUE AFUA_8G01020)"/>
    <property type="match status" value="1"/>
</dbReference>
<dbReference type="EMBL" id="RZGK01000005">
    <property type="protein sequence ID" value="KAF9698988.1"/>
    <property type="molecule type" value="Genomic_DNA"/>
</dbReference>
<dbReference type="InterPro" id="IPR052895">
    <property type="entry name" value="HetReg/Transcr_Mod"/>
</dbReference>
<organism evidence="2 3">
    <name type="scientific">Ascochyta lentis</name>
    <dbReference type="NCBI Taxonomy" id="205686"/>
    <lineage>
        <taxon>Eukaryota</taxon>
        <taxon>Fungi</taxon>
        <taxon>Dikarya</taxon>
        <taxon>Ascomycota</taxon>
        <taxon>Pezizomycotina</taxon>
        <taxon>Dothideomycetes</taxon>
        <taxon>Pleosporomycetidae</taxon>
        <taxon>Pleosporales</taxon>
        <taxon>Pleosporineae</taxon>
        <taxon>Didymellaceae</taxon>
        <taxon>Ascochyta</taxon>
    </lineage>
</organism>
<name>A0A8H7JB87_9PLEO</name>
<reference evidence="2" key="1">
    <citation type="submission" date="2018-12" db="EMBL/GenBank/DDBJ databases">
        <authorList>
            <person name="Syme R.A."/>
            <person name="Farfan-Caceres L."/>
            <person name="Lichtenzveig J."/>
        </authorList>
    </citation>
    <scope>NUCLEOTIDE SEQUENCE</scope>
    <source>
        <strain evidence="2">Al4</strain>
    </source>
</reference>